<dbReference type="KEGG" id="tan:TA03615"/>
<dbReference type="Pfam" id="PF04385">
    <property type="entry name" value="FAINT"/>
    <property type="match status" value="1"/>
</dbReference>
<feature type="chain" id="PRO_5004244920" description="SfiI-subtelomeric related protein family member" evidence="2">
    <location>
        <begin position="19"/>
        <end position="779"/>
    </location>
</feature>
<proteinExistence type="predicted"/>
<dbReference type="RefSeq" id="XP_954952.1">
    <property type="nucleotide sequence ID" value="XM_949859.1"/>
</dbReference>
<name>Q4UCH5_THEAN</name>
<keyword evidence="2" id="KW-0732">Signal</keyword>
<dbReference type="VEuPathDB" id="PiroplasmaDB:TA03615"/>
<dbReference type="GeneID" id="3864855"/>
<dbReference type="InParanoid" id="Q4UCH5"/>
<dbReference type="OMA" id="TKYYVRE"/>
<dbReference type="AlphaFoldDB" id="Q4UCH5"/>
<dbReference type="EMBL" id="CR940352">
    <property type="protein sequence ID" value="CAI75476.1"/>
    <property type="molecule type" value="Genomic_DNA"/>
</dbReference>
<feature type="region of interest" description="Disordered" evidence="1">
    <location>
        <begin position="269"/>
        <end position="289"/>
    </location>
</feature>
<organism evidence="3 4">
    <name type="scientific">Theileria annulata</name>
    <dbReference type="NCBI Taxonomy" id="5874"/>
    <lineage>
        <taxon>Eukaryota</taxon>
        <taxon>Sar</taxon>
        <taxon>Alveolata</taxon>
        <taxon>Apicomplexa</taxon>
        <taxon>Aconoidasida</taxon>
        <taxon>Piroplasmida</taxon>
        <taxon>Theileriidae</taxon>
        <taxon>Theileria</taxon>
    </lineage>
</organism>
<dbReference type="eggNOG" id="ENOG502TNCZ">
    <property type="taxonomic scope" value="Eukaryota"/>
</dbReference>
<keyword evidence="4" id="KW-1185">Reference proteome</keyword>
<sequence length="779" mass="90500">MRSLYLLCIILSISLVKGNDPKVLNIALPDRNIFFIQEHPNENYTHVQFDPQSDCRVTTVYDSGADIWKSDGSDNTFLLRADVFFKKRVAQLVQLNIYMERIDITKYYVRERGGKFVEKHEDMFNACKQADMYFCGDLVLEFKRGFSFNFFKKERIIVFGKKFVKFVTAEGVDVARLTNGREIILDNILDQYFSYVIYFHVEGVNEMIKIVVNGLDGHYTYHYYEFYDQAWNRSTASRLEELYKSPETADEHKVEEKWEEADETIPRPDLTESLALPHSGEDTGDVGSGKLTIPKDPHIKHHLVLGSPYDTELFDVSDHPTDGLVTFKVIIPEFKHLTKVSCNGFDWVIDPYTEISYDMVTAYFYKNTFHLLKFDVTKIDKILEVDYITVFDGKYISKSKYLECLERLIEADSESLSDQMFLSKSPTTDVSTHPDSSERLIEFDLDAVKVESLYIRRFSEEGQNPYWRYRTKDGYYINKITLKGKEVWRAYLPNERATKGTLYFLNDEPGYLNLTIPELPRPNNNITIDLVSGRKIPNFSIEVLKRVFMAFDPETSLSFNLTDPIDYTVFRIDKKQHRDFVCRDFRIVGRIISSVFHHKDQVTPRNMIPFTDLQVYYYQRSPILFIADHILYPQVFMNAASGWRTSNVSSLESDLDDIKSYLDGPHLGTSRSLYLSYEDYLPTSFEVEVRKKNQITSKTFLPTLKSLITLISCNKATVYGSSSSISSGVRFYIKDERPYKAEVHRVVGEGVSKLIFKVFDETNGIPSWKDIDEDDFNKI</sequence>
<protein>
    <recommendedName>
        <fullName evidence="5">SfiI-subtelomeric related protein family member</fullName>
    </recommendedName>
</protein>
<evidence type="ECO:0000256" key="2">
    <source>
        <dbReference type="SAM" id="SignalP"/>
    </source>
</evidence>
<dbReference type="InterPro" id="IPR007480">
    <property type="entry name" value="DUF529"/>
</dbReference>
<evidence type="ECO:0000313" key="3">
    <source>
        <dbReference type="EMBL" id="CAI75476.1"/>
    </source>
</evidence>
<evidence type="ECO:0008006" key="5">
    <source>
        <dbReference type="Google" id="ProtNLM"/>
    </source>
</evidence>
<accession>Q4UCH5</accession>
<evidence type="ECO:0000256" key="1">
    <source>
        <dbReference type="SAM" id="MobiDB-lite"/>
    </source>
</evidence>
<evidence type="ECO:0000313" key="4">
    <source>
        <dbReference type="Proteomes" id="UP000001950"/>
    </source>
</evidence>
<dbReference type="Proteomes" id="UP000001950">
    <property type="component" value="Chromosome 3"/>
</dbReference>
<gene>
    <name evidence="3" type="ORF">TA03615</name>
</gene>
<dbReference type="OrthoDB" id="10473216at2759"/>
<reference evidence="3 4" key="1">
    <citation type="journal article" date="2005" name="Science">
        <title>Genome of the host-cell transforming parasite Theileria annulata compared with T. parva.</title>
        <authorList>
            <person name="Pain A."/>
            <person name="Renauld H."/>
            <person name="Berriman M."/>
            <person name="Murphy L."/>
            <person name="Yeats C.A."/>
            <person name="Weir W."/>
            <person name="Kerhornou A."/>
            <person name="Aslett M."/>
            <person name="Bishop R."/>
            <person name="Bouchier C."/>
            <person name="Cochet M."/>
            <person name="Coulson R.M.R."/>
            <person name="Cronin A."/>
            <person name="de Villiers E.P."/>
            <person name="Fraser A."/>
            <person name="Fosker N."/>
            <person name="Gardner M."/>
            <person name="Goble A."/>
            <person name="Griffiths-Jones S."/>
            <person name="Harris D.E."/>
            <person name="Katzer F."/>
            <person name="Larke N."/>
            <person name="Lord A."/>
            <person name="Maser P."/>
            <person name="McKellar S."/>
            <person name="Mooney P."/>
            <person name="Morton F."/>
            <person name="Nene V."/>
            <person name="O'Neil S."/>
            <person name="Price C."/>
            <person name="Quail M.A."/>
            <person name="Rabbinowitsch E."/>
            <person name="Rawlings N.D."/>
            <person name="Rutter S."/>
            <person name="Saunders D."/>
            <person name="Seeger K."/>
            <person name="Shah T."/>
            <person name="Squares R."/>
            <person name="Squares S."/>
            <person name="Tivey A."/>
            <person name="Walker A.R."/>
            <person name="Woodward J."/>
            <person name="Dobbelaere D.A.E."/>
            <person name="Langsley G."/>
            <person name="Rajandream M.A."/>
            <person name="McKeever D."/>
            <person name="Shiels B."/>
            <person name="Tait A."/>
            <person name="Barrell B.G."/>
            <person name="Hall N."/>
        </authorList>
    </citation>
    <scope>NUCLEOTIDE SEQUENCE [LARGE SCALE GENOMIC DNA]</scope>
    <source>
        <strain evidence="4">Ankara</strain>
    </source>
</reference>
<feature type="signal peptide" evidence="2">
    <location>
        <begin position="1"/>
        <end position="18"/>
    </location>
</feature>